<protein>
    <recommendedName>
        <fullName evidence="5">Pentatricopeptide repeat-containing protein</fullName>
    </recommendedName>
</protein>
<dbReference type="Proteomes" id="UP001186944">
    <property type="component" value="Unassembled WGS sequence"/>
</dbReference>
<keyword evidence="4" id="KW-1185">Reference proteome</keyword>
<sequence length="400" mass="45532">QIHKMGMKPNKYTYASLFNACSNSPHPETDGLRRANKLWQHIQETDPILSVPVYQAMMKAFAKGNDMKTVMVIADFIIERYPRSAKVDEVLSFLLKAAEENKETGFLHALAVWRMIKRSRKNFKPDLYNYNQLLNITRLCGIGNEEDLEKMLLETEYTGPSVEFSQLSRADGPHEGSVFAEKHEKIDNGNSLESRFLAPSRSTHQGSTGKVKSISTDNIPQKGDPRIKSTEDDYRTSQKKVIKGTLSKNEVIEDMEWWEIAQMEEKGETKSISRSPLDLNCLSPPSDVKIEHNFPDLLNPMETLSDVISISKITTAEDRMNLLGGVKGFLIRMDMDGVAPDIRTMGLILNIIPHTESAEVALLRFMEDKGIVPDIEMLNHLLWRRCKSKRHDEAKVDYLY</sequence>
<gene>
    <name evidence="3" type="ORF">FSP39_019965</name>
</gene>
<feature type="compositionally biased region" description="Basic and acidic residues" evidence="2">
    <location>
        <begin position="223"/>
        <end position="235"/>
    </location>
</feature>
<dbReference type="Gene3D" id="1.25.40.10">
    <property type="entry name" value="Tetratricopeptide repeat domain"/>
    <property type="match status" value="1"/>
</dbReference>
<dbReference type="InterPro" id="IPR011990">
    <property type="entry name" value="TPR-like_helical_dom_sf"/>
</dbReference>
<evidence type="ECO:0000313" key="3">
    <source>
        <dbReference type="EMBL" id="KAK3091457.1"/>
    </source>
</evidence>
<evidence type="ECO:0000313" key="4">
    <source>
        <dbReference type="Proteomes" id="UP001186944"/>
    </source>
</evidence>
<accession>A0AA88XSC5</accession>
<organism evidence="3 4">
    <name type="scientific">Pinctada imbricata</name>
    <name type="common">Atlantic pearl-oyster</name>
    <name type="synonym">Pinctada martensii</name>
    <dbReference type="NCBI Taxonomy" id="66713"/>
    <lineage>
        <taxon>Eukaryota</taxon>
        <taxon>Metazoa</taxon>
        <taxon>Spiralia</taxon>
        <taxon>Lophotrochozoa</taxon>
        <taxon>Mollusca</taxon>
        <taxon>Bivalvia</taxon>
        <taxon>Autobranchia</taxon>
        <taxon>Pteriomorphia</taxon>
        <taxon>Pterioida</taxon>
        <taxon>Pterioidea</taxon>
        <taxon>Pteriidae</taxon>
        <taxon>Pinctada</taxon>
    </lineage>
</organism>
<proteinExistence type="predicted"/>
<feature type="non-terminal residue" evidence="3">
    <location>
        <position position="1"/>
    </location>
</feature>
<dbReference type="EMBL" id="VSWD01000010">
    <property type="protein sequence ID" value="KAK3091457.1"/>
    <property type="molecule type" value="Genomic_DNA"/>
</dbReference>
<evidence type="ECO:0000256" key="1">
    <source>
        <dbReference type="ARBA" id="ARBA00022737"/>
    </source>
</evidence>
<dbReference type="PANTHER" id="PTHR47941">
    <property type="entry name" value="PENTATRICOPEPTIDE REPEAT-CONTAINING PROTEIN 3, MITOCHONDRIAL"/>
    <property type="match status" value="1"/>
</dbReference>
<keyword evidence="1" id="KW-0677">Repeat</keyword>
<evidence type="ECO:0008006" key="5">
    <source>
        <dbReference type="Google" id="ProtNLM"/>
    </source>
</evidence>
<feature type="compositionally biased region" description="Polar residues" evidence="2">
    <location>
        <begin position="200"/>
        <end position="219"/>
    </location>
</feature>
<reference evidence="3" key="1">
    <citation type="submission" date="2019-08" db="EMBL/GenBank/DDBJ databases">
        <title>The improved chromosome-level genome for the pearl oyster Pinctada fucata martensii using PacBio sequencing and Hi-C.</title>
        <authorList>
            <person name="Zheng Z."/>
        </authorList>
    </citation>
    <scope>NUCLEOTIDE SEQUENCE</scope>
    <source>
        <strain evidence="3">ZZ-2019</strain>
        <tissue evidence="3">Adductor muscle</tissue>
    </source>
</reference>
<dbReference type="AlphaFoldDB" id="A0AA88XSC5"/>
<name>A0AA88XSC5_PINIB</name>
<feature type="region of interest" description="Disordered" evidence="2">
    <location>
        <begin position="200"/>
        <end position="235"/>
    </location>
</feature>
<evidence type="ECO:0000256" key="2">
    <source>
        <dbReference type="SAM" id="MobiDB-lite"/>
    </source>
</evidence>
<comment type="caution">
    <text evidence="3">The sequence shown here is derived from an EMBL/GenBank/DDBJ whole genome shotgun (WGS) entry which is preliminary data.</text>
</comment>